<feature type="domain" description="RNHCP" evidence="2">
    <location>
        <begin position="28"/>
        <end position="114"/>
    </location>
</feature>
<name>A0ABZ1ZVU9_STRNV</name>
<dbReference type="RefSeq" id="WP_329074060.1">
    <property type="nucleotide sequence ID" value="NZ_CP109495.1"/>
</dbReference>
<feature type="compositionally biased region" description="Basic residues" evidence="1">
    <location>
        <begin position="8"/>
        <end position="20"/>
    </location>
</feature>
<evidence type="ECO:0000313" key="3">
    <source>
        <dbReference type="EMBL" id="WUX50456.1"/>
    </source>
</evidence>
<sequence length="136" mass="15060">MSRDSTSRTKRSGSRNTSRRARTEARAESFRCLQCGLDVPMSAPGTDHRNHCPNCLWSRHLDDTPGDREADCGARMEPLAISVRGDGEWVLVHRCTHCGVIHANRTAGDDNALPLTRLAVRPLAQPPFPFERLGSL</sequence>
<organism evidence="3 4">
    <name type="scientific">Streptomyces niveus</name>
    <name type="common">Streptomyces spheroides</name>
    <dbReference type="NCBI Taxonomy" id="193462"/>
    <lineage>
        <taxon>Bacteria</taxon>
        <taxon>Bacillati</taxon>
        <taxon>Actinomycetota</taxon>
        <taxon>Actinomycetes</taxon>
        <taxon>Kitasatosporales</taxon>
        <taxon>Streptomycetaceae</taxon>
        <taxon>Streptomyces</taxon>
    </lineage>
</organism>
<dbReference type="Pfam" id="PF12647">
    <property type="entry name" value="RNHCP"/>
    <property type="match status" value="1"/>
</dbReference>
<dbReference type="Proteomes" id="UP001432209">
    <property type="component" value="Chromosome"/>
</dbReference>
<gene>
    <name evidence="3" type="ORF">OG442_02200</name>
</gene>
<dbReference type="EMBL" id="CP109495">
    <property type="protein sequence ID" value="WUX50456.1"/>
    <property type="molecule type" value="Genomic_DNA"/>
</dbReference>
<evidence type="ECO:0000313" key="4">
    <source>
        <dbReference type="Proteomes" id="UP001432209"/>
    </source>
</evidence>
<feature type="region of interest" description="Disordered" evidence="1">
    <location>
        <begin position="1"/>
        <end position="23"/>
    </location>
</feature>
<evidence type="ECO:0000259" key="2">
    <source>
        <dbReference type="Pfam" id="PF12647"/>
    </source>
</evidence>
<proteinExistence type="predicted"/>
<evidence type="ECO:0000256" key="1">
    <source>
        <dbReference type="SAM" id="MobiDB-lite"/>
    </source>
</evidence>
<reference evidence="3" key="1">
    <citation type="submission" date="2022-10" db="EMBL/GenBank/DDBJ databases">
        <title>The complete genomes of actinobacterial strains from the NBC collection.</title>
        <authorList>
            <person name="Joergensen T.S."/>
            <person name="Alvarez Arevalo M."/>
            <person name="Sterndorff E.B."/>
            <person name="Faurdal D."/>
            <person name="Vuksanovic O."/>
            <person name="Mourched A.-S."/>
            <person name="Charusanti P."/>
            <person name="Shaw S."/>
            <person name="Blin K."/>
            <person name="Weber T."/>
        </authorList>
    </citation>
    <scope>NUCLEOTIDE SEQUENCE</scope>
    <source>
        <strain evidence="3">NBC_01432</strain>
    </source>
</reference>
<protein>
    <submittedName>
        <fullName evidence="3">RNHCP domain-containing protein</fullName>
    </submittedName>
</protein>
<dbReference type="InterPro" id="IPR024439">
    <property type="entry name" value="RNHCP"/>
</dbReference>
<accession>A0ABZ1ZVU9</accession>
<keyword evidence="4" id="KW-1185">Reference proteome</keyword>